<organism evidence="2 3">
    <name type="scientific">Actinoplanes utahensis</name>
    <dbReference type="NCBI Taxonomy" id="1869"/>
    <lineage>
        <taxon>Bacteria</taxon>
        <taxon>Bacillati</taxon>
        <taxon>Actinomycetota</taxon>
        <taxon>Actinomycetes</taxon>
        <taxon>Micromonosporales</taxon>
        <taxon>Micromonosporaceae</taxon>
        <taxon>Actinoplanes</taxon>
    </lineage>
</organism>
<evidence type="ECO:0000313" key="2">
    <source>
        <dbReference type="EMBL" id="KHD73519.1"/>
    </source>
</evidence>
<sequence>MAMRVGAKRRVRRAFRDGTALELNGETVDGEFLAGLLRENSGGRLNIGGARITGELDLTGARVETPIHVRRCVFTSAPRLDHAELASVNLDGCTMPGLEADGARVSGDLSVRDATVTGNVWLQPVRVDGALELDRSTVDGTVYLERAEITGGVYLTGAVVTRGVRLSDARVGGTVTLLVARIGSQEGTNTAVRAVGLTVGGSLTISGLDADGSVNLVGAQVSGAISLQDTVVRSRGRNHALLLIEARAQLLTIRLAPTSQGAVSLRDARVGRLVDDPVGWPPACRVELDGLTYERLSRRSEDAAQWSARQRLAWMARYCEGFAPGPYDQLAAALTRDGREQEARQVRVVRERRRHRAMGWAGAVWGAVQDAGIGFGYRPGRALVWLLLVVAAGTGWFAWSGPLRAVKADEAPVWDPLLYSVDVLVPLLDLGHDKAFDPAGADKAVMLALMAAGWVLATTVIAGAGRTLGRGAA</sequence>
<dbReference type="AlphaFoldDB" id="A0A0A6UGS4"/>
<protein>
    <recommendedName>
        <fullName evidence="4">Membrane-associated oxidoreductase</fullName>
    </recommendedName>
</protein>
<keyword evidence="3" id="KW-1185">Reference proteome</keyword>
<proteinExistence type="predicted"/>
<feature type="transmembrane region" description="Helical" evidence="1">
    <location>
        <begin position="382"/>
        <end position="399"/>
    </location>
</feature>
<accession>A0A0A6UGS4</accession>
<comment type="caution">
    <text evidence="2">The sequence shown here is derived from an EMBL/GenBank/DDBJ whole genome shotgun (WGS) entry which is preliminary data.</text>
</comment>
<gene>
    <name evidence="2" type="ORF">MB27_33745</name>
</gene>
<dbReference type="STRING" id="1869.MB27_33745"/>
<reference evidence="2 3" key="1">
    <citation type="submission" date="2014-10" db="EMBL/GenBank/DDBJ databases">
        <title>Draft genome sequence of Actinoplanes utahensis NRRL 12052.</title>
        <authorList>
            <person name="Velasco-Bucheli B."/>
            <person name="del Cerro C."/>
            <person name="Hormigo D."/>
            <person name="Garcia J.L."/>
            <person name="Acebal C."/>
            <person name="Arroyo M."/>
            <person name="de la Mata I."/>
        </authorList>
    </citation>
    <scope>NUCLEOTIDE SEQUENCE [LARGE SCALE GENOMIC DNA]</scope>
    <source>
        <strain evidence="2 3">NRRL 12052</strain>
    </source>
</reference>
<dbReference type="Gene3D" id="2.160.20.80">
    <property type="entry name" value="E3 ubiquitin-protein ligase SopA"/>
    <property type="match status" value="1"/>
</dbReference>
<keyword evidence="1" id="KW-1133">Transmembrane helix</keyword>
<name>A0A0A6UGS4_ACTUT</name>
<dbReference type="Proteomes" id="UP000054537">
    <property type="component" value="Unassembled WGS sequence"/>
</dbReference>
<dbReference type="OrthoDB" id="5194370at2"/>
<keyword evidence="1" id="KW-0472">Membrane</keyword>
<evidence type="ECO:0000313" key="3">
    <source>
        <dbReference type="Proteomes" id="UP000054537"/>
    </source>
</evidence>
<keyword evidence="1" id="KW-0812">Transmembrane</keyword>
<evidence type="ECO:0000256" key="1">
    <source>
        <dbReference type="SAM" id="Phobius"/>
    </source>
</evidence>
<dbReference type="RefSeq" id="WP_043531606.1">
    <property type="nucleotide sequence ID" value="NZ_BAABKU010000032.1"/>
</dbReference>
<evidence type="ECO:0008006" key="4">
    <source>
        <dbReference type="Google" id="ProtNLM"/>
    </source>
</evidence>
<dbReference type="eggNOG" id="COG2911">
    <property type="taxonomic scope" value="Bacteria"/>
</dbReference>
<feature type="transmembrane region" description="Helical" evidence="1">
    <location>
        <begin position="444"/>
        <end position="464"/>
    </location>
</feature>
<dbReference type="EMBL" id="JRTT01000130">
    <property type="protein sequence ID" value="KHD73519.1"/>
    <property type="molecule type" value="Genomic_DNA"/>
</dbReference>